<dbReference type="SMART" id="SM00480">
    <property type="entry name" value="POL3Bc"/>
    <property type="match status" value="1"/>
</dbReference>
<dbReference type="Gene3D" id="3.10.150.10">
    <property type="entry name" value="DNA Polymerase III, subunit A, domain 2"/>
    <property type="match status" value="1"/>
</dbReference>
<dbReference type="Proteomes" id="UP000199664">
    <property type="component" value="Unassembled WGS sequence"/>
</dbReference>
<keyword evidence="4 10" id="KW-0963">Cytoplasm</keyword>
<sequence>MKLTIERSHLLKAVDPAAKIIQRRNTIPILNNIRIAAEGGEITVTATDLDIEIRSTAPADVETDGAVTVPADQLVDLVRHLPDGSQIGFTLEHDTRLSMRCGRSQARLPTLPASDYPDIAPGEMTHRFELPGETITALLRDTKFAASTEPTSFICGVHWHQVEGDSGPLLAAVATDGSRMLARRAAALPEGANGLPAITIPTRAVSEIARLVEEEKTDVAIALSETKIRVIIGQTLLTSSLIVGGFPDYERAIPKDTPNEVTVEAAPLLAAMKRVAIIADREHIRATVFSFDDRKLTLTMANQASGDLREEVACDFEGEPFAIGYDHRLLTKLLGAIGGDTVLMRIGGESNPNTIFSSHAGSDMYALLARIKG</sequence>
<evidence type="ECO:0000256" key="10">
    <source>
        <dbReference type="PIRNR" id="PIRNR000804"/>
    </source>
</evidence>
<dbReference type="PANTHER" id="PTHR30478">
    <property type="entry name" value="DNA POLYMERASE III SUBUNIT BETA"/>
    <property type="match status" value="1"/>
</dbReference>
<gene>
    <name evidence="14" type="ORF">SAMN04515666_11957</name>
</gene>
<keyword evidence="5 10" id="KW-0808">Transferase</keyword>
<evidence type="ECO:0000256" key="5">
    <source>
        <dbReference type="ARBA" id="ARBA00022679"/>
    </source>
</evidence>
<dbReference type="GO" id="GO:0003677">
    <property type="term" value="F:DNA binding"/>
    <property type="evidence" value="ECO:0007669"/>
    <property type="project" value="UniProtKB-UniRule"/>
</dbReference>
<dbReference type="GO" id="GO:0003887">
    <property type="term" value="F:DNA-directed DNA polymerase activity"/>
    <property type="evidence" value="ECO:0007669"/>
    <property type="project" value="UniProtKB-UniRule"/>
</dbReference>
<dbReference type="Pfam" id="PF00712">
    <property type="entry name" value="DNA_pol3_beta"/>
    <property type="match status" value="1"/>
</dbReference>
<feature type="domain" description="DNA polymerase III beta sliding clamp C-terminal" evidence="13">
    <location>
        <begin position="251"/>
        <end position="355"/>
    </location>
</feature>
<dbReference type="GO" id="GO:0006271">
    <property type="term" value="P:DNA strand elongation involved in DNA replication"/>
    <property type="evidence" value="ECO:0007669"/>
    <property type="project" value="TreeGrafter"/>
</dbReference>
<dbReference type="Pfam" id="PF02768">
    <property type="entry name" value="DNA_pol3_beta_3"/>
    <property type="match status" value="1"/>
</dbReference>
<evidence type="ECO:0000256" key="4">
    <source>
        <dbReference type="ARBA" id="ARBA00022490"/>
    </source>
</evidence>
<dbReference type="InterPro" id="IPR001001">
    <property type="entry name" value="DNA_polIII_beta"/>
</dbReference>
<evidence type="ECO:0000256" key="1">
    <source>
        <dbReference type="ARBA" id="ARBA00004496"/>
    </source>
</evidence>
<feature type="domain" description="DNA polymerase III beta sliding clamp central" evidence="12">
    <location>
        <begin position="130"/>
        <end position="248"/>
    </location>
</feature>
<evidence type="ECO:0000259" key="12">
    <source>
        <dbReference type="Pfam" id="PF02767"/>
    </source>
</evidence>
<dbReference type="GO" id="GO:0009360">
    <property type="term" value="C:DNA polymerase III complex"/>
    <property type="evidence" value="ECO:0007669"/>
    <property type="project" value="InterPro"/>
</dbReference>
<dbReference type="GO" id="GO:0005737">
    <property type="term" value="C:cytoplasm"/>
    <property type="evidence" value="ECO:0007669"/>
    <property type="project" value="UniProtKB-SubCell"/>
</dbReference>
<dbReference type="STRING" id="1036779.SAMN04515666_11957"/>
<evidence type="ECO:0000313" key="14">
    <source>
        <dbReference type="EMBL" id="SEM70000.1"/>
    </source>
</evidence>
<name>A0A1H8AH05_9HYPH</name>
<dbReference type="PANTHER" id="PTHR30478:SF0">
    <property type="entry name" value="BETA SLIDING CLAMP"/>
    <property type="match status" value="1"/>
</dbReference>
<evidence type="ECO:0000259" key="11">
    <source>
        <dbReference type="Pfam" id="PF00712"/>
    </source>
</evidence>
<dbReference type="GO" id="GO:0008408">
    <property type="term" value="F:3'-5' exonuclease activity"/>
    <property type="evidence" value="ECO:0007669"/>
    <property type="project" value="InterPro"/>
</dbReference>
<evidence type="ECO:0000256" key="7">
    <source>
        <dbReference type="ARBA" id="ARBA00022705"/>
    </source>
</evidence>
<comment type="function">
    <text evidence="10">Confers DNA tethering and processivity to DNA polymerases and other proteins. Acts as a clamp, forming a ring around DNA (a reaction catalyzed by the clamp-loading complex) which diffuses in an ATP-independent manner freely and bidirectionally along dsDNA. Initially characterized for its ability to contact the catalytic subunit of DNA polymerase III (Pol III), a complex, multichain enzyme responsible for most of the replicative synthesis in bacteria; Pol III exhibits 3'-5' exonuclease proofreading activity. The beta chain is required for initiation of replication as well as for processivity of DNA replication.</text>
</comment>
<dbReference type="EMBL" id="FOAN01000019">
    <property type="protein sequence ID" value="SEM70000.1"/>
    <property type="molecule type" value="Genomic_DNA"/>
</dbReference>
<evidence type="ECO:0000256" key="2">
    <source>
        <dbReference type="ARBA" id="ARBA00010752"/>
    </source>
</evidence>
<dbReference type="OrthoDB" id="8163786at2"/>
<dbReference type="AlphaFoldDB" id="A0A1H8AH05"/>
<keyword evidence="8 10" id="KW-0239">DNA-directed DNA polymerase</keyword>
<feature type="domain" description="DNA polymerase III beta sliding clamp N-terminal" evidence="11">
    <location>
        <begin position="1"/>
        <end position="119"/>
    </location>
</feature>
<organism evidence="14 15">
    <name type="scientific">Bosea lupini</name>
    <dbReference type="NCBI Taxonomy" id="1036779"/>
    <lineage>
        <taxon>Bacteria</taxon>
        <taxon>Pseudomonadati</taxon>
        <taxon>Pseudomonadota</taxon>
        <taxon>Alphaproteobacteria</taxon>
        <taxon>Hyphomicrobiales</taxon>
        <taxon>Boseaceae</taxon>
        <taxon>Bosea</taxon>
    </lineage>
</organism>
<keyword evidence="15" id="KW-1185">Reference proteome</keyword>
<dbReference type="InterPro" id="IPR046938">
    <property type="entry name" value="DNA_clamp_sf"/>
</dbReference>
<comment type="subunit">
    <text evidence="10">Forms a ring-shaped head-to-tail homodimer around DNA.</text>
</comment>
<comment type="subcellular location">
    <subcellularLocation>
        <location evidence="1 10">Cytoplasm</location>
    </subcellularLocation>
</comment>
<evidence type="ECO:0000313" key="15">
    <source>
        <dbReference type="Proteomes" id="UP000199664"/>
    </source>
</evidence>
<evidence type="ECO:0000256" key="3">
    <source>
        <dbReference type="ARBA" id="ARBA00021035"/>
    </source>
</evidence>
<evidence type="ECO:0000256" key="9">
    <source>
        <dbReference type="ARBA" id="ARBA00023125"/>
    </source>
</evidence>
<dbReference type="NCBIfam" id="TIGR00663">
    <property type="entry name" value="dnan"/>
    <property type="match status" value="1"/>
</dbReference>
<keyword evidence="6 10" id="KW-0548">Nucleotidyltransferase</keyword>
<comment type="similarity">
    <text evidence="2 10">Belongs to the beta sliding clamp family.</text>
</comment>
<dbReference type="Pfam" id="PF02767">
    <property type="entry name" value="DNA_pol3_beta_2"/>
    <property type="match status" value="1"/>
</dbReference>
<dbReference type="SUPFAM" id="SSF55979">
    <property type="entry name" value="DNA clamp"/>
    <property type="match status" value="3"/>
</dbReference>
<evidence type="ECO:0000259" key="13">
    <source>
        <dbReference type="Pfam" id="PF02768"/>
    </source>
</evidence>
<dbReference type="InterPro" id="IPR022635">
    <property type="entry name" value="DNA_polIII_beta_C"/>
</dbReference>
<accession>A0A1H8AH05</accession>
<dbReference type="Gene3D" id="3.70.10.10">
    <property type="match status" value="1"/>
</dbReference>
<keyword evidence="9" id="KW-0238">DNA-binding</keyword>
<proteinExistence type="inferred from homology"/>
<evidence type="ECO:0000256" key="8">
    <source>
        <dbReference type="ARBA" id="ARBA00022932"/>
    </source>
</evidence>
<dbReference type="PIRSF" id="PIRSF000804">
    <property type="entry name" value="DNA_pol_III_b"/>
    <property type="match status" value="1"/>
</dbReference>
<dbReference type="CDD" id="cd00140">
    <property type="entry name" value="beta_clamp"/>
    <property type="match status" value="1"/>
</dbReference>
<keyword evidence="7 10" id="KW-0235">DNA replication</keyword>
<dbReference type="InterPro" id="IPR022634">
    <property type="entry name" value="DNA_polIII_beta_N"/>
</dbReference>
<reference evidence="15" key="1">
    <citation type="submission" date="2016-10" db="EMBL/GenBank/DDBJ databases">
        <authorList>
            <person name="Varghese N."/>
            <person name="Submissions S."/>
        </authorList>
    </citation>
    <scope>NUCLEOTIDE SEQUENCE [LARGE SCALE GENOMIC DNA]</scope>
    <source>
        <strain evidence="15">LMG 26383,CCUG 61248,R- 45681</strain>
    </source>
</reference>
<evidence type="ECO:0000256" key="6">
    <source>
        <dbReference type="ARBA" id="ARBA00022695"/>
    </source>
</evidence>
<dbReference type="RefSeq" id="WP_091843577.1">
    <property type="nucleotide sequence ID" value="NZ_FOAN01000019.1"/>
</dbReference>
<dbReference type="InterPro" id="IPR022637">
    <property type="entry name" value="DNA_polIII_beta_cen"/>
</dbReference>
<protein>
    <recommendedName>
        <fullName evidence="3 10">Beta sliding clamp</fullName>
    </recommendedName>
</protein>